<dbReference type="KEGG" id="mno:Mnod_5642"/>
<sequence>MPAAVRGGRTSRLGSFAGSHSHPECEPWTKLFTLPDTITTIGLRDRARIDYA</sequence>
<dbReference type="HOGENOM" id="CLU_3081704_0_0_5"/>
<evidence type="ECO:0000313" key="3">
    <source>
        <dbReference type="Proteomes" id="UP000008207"/>
    </source>
</evidence>
<name>B8IQH0_METNO</name>
<dbReference type="Proteomes" id="UP000008207">
    <property type="component" value="Chromosome"/>
</dbReference>
<protein>
    <submittedName>
        <fullName evidence="2">Uncharacterized protein</fullName>
    </submittedName>
</protein>
<proteinExistence type="predicted"/>
<reference evidence="2 3" key="1">
    <citation type="submission" date="2009-01" db="EMBL/GenBank/DDBJ databases">
        <title>Complete sequence of chromosome of Methylobacterium nodulans ORS 2060.</title>
        <authorList>
            <consortium name="US DOE Joint Genome Institute"/>
            <person name="Lucas S."/>
            <person name="Copeland A."/>
            <person name="Lapidus A."/>
            <person name="Glavina del Rio T."/>
            <person name="Dalin E."/>
            <person name="Tice H."/>
            <person name="Bruce D."/>
            <person name="Goodwin L."/>
            <person name="Pitluck S."/>
            <person name="Sims D."/>
            <person name="Brettin T."/>
            <person name="Detter J.C."/>
            <person name="Han C."/>
            <person name="Larimer F."/>
            <person name="Land M."/>
            <person name="Hauser L."/>
            <person name="Kyrpides N."/>
            <person name="Ivanova N."/>
            <person name="Marx C.J."/>
            <person name="Richardson P."/>
        </authorList>
    </citation>
    <scope>NUCLEOTIDE SEQUENCE [LARGE SCALE GENOMIC DNA]</scope>
    <source>
        <strain evidence="3">LMG 21967 / CNCM I-2342 / ORS 2060</strain>
    </source>
</reference>
<dbReference type="AlphaFoldDB" id="B8IQH0"/>
<feature type="region of interest" description="Disordered" evidence="1">
    <location>
        <begin position="1"/>
        <end position="24"/>
    </location>
</feature>
<accession>B8IQH0</accession>
<evidence type="ECO:0000313" key="2">
    <source>
        <dbReference type="EMBL" id="ACL60482.1"/>
    </source>
</evidence>
<gene>
    <name evidence="2" type="ordered locus">Mnod_5642</name>
</gene>
<dbReference type="EMBL" id="CP001349">
    <property type="protein sequence ID" value="ACL60482.1"/>
    <property type="molecule type" value="Genomic_DNA"/>
</dbReference>
<keyword evidence="3" id="KW-1185">Reference proteome</keyword>
<evidence type="ECO:0000256" key="1">
    <source>
        <dbReference type="SAM" id="MobiDB-lite"/>
    </source>
</evidence>
<organism evidence="2 3">
    <name type="scientific">Methylobacterium nodulans (strain LMG 21967 / CNCM I-2342 / ORS 2060)</name>
    <dbReference type="NCBI Taxonomy" id="460265"/>
    <lineage>
        <taxon>Bacteria</taxon>
        <taxon>Pseudomonadati</taxon>
        <taxon>Pseudomonadota</taxon>
        <taxon>Alphaproteobacteria</taxon>
        <taxon>Hyphomicrobiales</taxon>
        <taxon>Methylobacteriaceae</taxon>
        <taxon>Methylobacterium</taxon>
    </lineage>
</organism>